<comment type="caution">
    <text evidence="2">The sequence shown here is derived from an EMBL/GenBank/DDBJ whole genome shotgun (WGS) entry which is preliminary data.</text>
</comment>
<feature type="compositionally biased region" description="Basic residues" evidence="1">
    <location>
        <begin position="101"/>
        <end position="114"/>
    </location>
</feature>
<feature type="compositionally biased region" description="Basic and acidic residues" evidence="1">
    <location>
        <begin position="322"/>
        <end position="350"/>
    </location>
</feature>
<sequence>MSIKSKTRRDKRPVFISPPIIQTKSLMSKLPTVDMAAVSPSACNGFSFDPPVSLLPNRKQHGKARSFYRRSARKEWKHSERLRIFAHSNTKLSTAKEKTKSQKSHRSRARKRAKERAAKAALNTPLGKDVHTVAATTIQHVEAAQIVEAAKAIEPSKTVEPDETVASVLTVEPPEQVETAETVASVHIVDTAEAARVFEDKAVEDVNFFEDIKGSKPDESPVDTPQTPPQNVLPATPDDDDLDSRLLQASHNASRMEHQARERAALERAARELMSFSPKTPLRLRLPLPQSRSQPNKATVYVPGNRLPYPKKRSSPNLSVQRDQDIKDSSDGKDGIDGKDSSDNNDRDSSDDNGYTGSDKEGTGSFLERMTKRAKSSPSRSVSRSVSRSASPLAGLSSPAEPSPAVSSPAVPSPAPNETSTKKTVGEDVKEKSQDGAGNLDNLAVKQPYHIQPTAVFKTVDTKTTTTTYSSSVQVKRKGDFLHVYRRTVIPPAV</sequence>
<evidence type="ECO:0000313" key="2">
    <source>
        <dbReference type="EMBL" id="CAK7210700.1"/>
    </source>
</evidence>
<dbReference type="Proteomes" id="UP001642406">
    <property type="component" value="Unassembled WGS sequence"/>
</dbReference>
<proteinExistence type="predicted"/>
<feature type="region of interest" description="Disordered" evidence="1">
    <location>
        <begin position="91"/>
        <end position="120"/>
    </location>
</feature>
<name>A0ABP0ATV7_9PEZI</name>
<accession>A0ABP0ATV7</accession>
<organism evidence="2 3">
    <name type="scientific">Sporothrix bragantina</name>
    <dbReference type="NCBI Taxonomy" id="671064"/>
    <lineage>
        <taxon>Eukaryota</taxon>
        <taxon>Fungi</taxon>
        <taxon>Dikarya</taxon>
        <taxon>Ascomycota</taxon>
        <taxon>Pezizomycotina</taxon>
        <taxon>Sordariomycetes</taxon>
        <taxon>Sordariomycetidae</taxon>
        <taxon>Ophiostomatales</taxon>
        <taxon>Ophiostomataceae</taxon>
        <taxon>Sporothrix</taxon>
    </lineage>
</organism>
<feature type="compositionally biased region" description="Low complexity" evidence="1">
    <location>
        <begin position="376"/>
        <end position="410"/>
    </location>
</feature>
<protein>
    <submittedName>
        <fullName evidence="2">Uncharacterized protein</fullName>
    </submittedName>
</protein>
<feature type="region of interest" description="Disordered" evidence="1">
    <location>
        <begin position="281"/>
        <end position="445"/>
    </location>
</feature>
<feature type="compositionally biased region" description="Low complexity" evidence="1">
    <location>
        <begin position="281"/>
        <end position="295"/>
    </location>
</feature>
<evidence type="ECO:0000256" key="1">
    <source>
        <dbReference type="SAM" id="MobiDB-lite"/>
    </source>
</evidence>
<reference evidence="2 3" key="1">
    <citation type="submission" date="2024-01" db="EMBL/GenBank/DDBJ databases">
        <authorList>
            <person name="Allen C."/>
            <person name="Tagirdzhanova G."/>
        </authorList>
    </citation>
    <scope>NUCLEOTIDE SEQUENCE [LARGE SCALE GENOMIC DNA]</scope>
</reference>
<keyword evidence="3" id="KW-1185">Reference proteome</keyword>
<feature type="region of interest" description="Disordered" evidence="1">
    <location>
        <begin position="212"/>
        <end position="243"/>
    </location>
</feature>
<feature type="compositionally biased region" description="Basic and acidic residues" evidence="1">
    <location>
        <begin position="420"/>
        <end position="434"/>
    </location>
</feature>
<evidence type="ECO:0000313" key="3">
    <source>
        <dbReference type="Proteomes" id="UP001642406"/>
    </source>
</evidence>
<dbReference type="EMBL" id="CAWUHC010000005">
    <property type="protein sequence ID" value="CAK7210700.1"/>
    <property type="molecule type" value="Genomic_DNA"/>
</dbReference>
<gene>
    <name evidence="2" type="ORF">SBRCBS47491_000864</name>
</gene>